<feature type="domain" description="Glycosyl hydrolase family 31 C-terminal" evidence="4">
    <location>
        <begin position="139"/>
        <end position="231"/>
    </location>
</feature>
<dbReference type="Pfam" id="PF21365">
    <property type="entry name" value="Glyco_hydro_31_3rd"/>
    <property type="match status" value="1"/>
</dbReference>
<dbReference type="SUPFAM" id="SSF51445">
    <property type="entry name" value="(Trans)glycosidases"/>
    <property type="match status" value="1"/>
</dbReference>
<evidence type="ECO:0000259" key="3">
    <source>
        <dbReference type="Pfam" id="PF01055"/>
    </source>
</evidence>
<dbReference type="PANTHER" id="PTHR22762:SF131">
    <property type="entry name" value="GLYCOSIDE HYDROLASE FAMILY 31 N-TERMINAL DOMAIN-CONTAINING PROTEIN"/>
    <property type="match status" value="1"/>
</dbReference>
<dbReference type="InterPro" id="IPR048395">
    <property type="entry name" value="Glyco_hydro_31_C"/>
</dbReference>
<dbReference type="GO" id="GO:0004558">
    <property type="term" value="F:alpha-1,4-glucosidase activity"/>
    <property type="evidence" value="ECO:0007669"/>
    <property type="project" value="TreeGrafter"/>
</dbReference>
<evidence type="ECO:0000256" key="2">
    <source>
        <dbReference type="RuleBase" id="RU361185"/>
    </source>
</evidence>
<dbReference type="InterPro" id="IPR017853">
    <property type="entry name" value="GH"/>
</dbReference>
<keyword evidence="6" id="KW-1185">Reference proteome</keyword>
<gene>
    <name evidence="5" type="primary">GAA</name>
    <name evidence="5" type="ORF">NPIL_542021</name>
</gene>
<accession>A0A8X6IXB1</accession>
<sequence length="368" mass="41891">ALVSNFPSKRMLITTDSTFVGTGQYAGHYFKNVQSNWEGLRSSISAVLMLGMHGMILTGTSVCEDDFGNGERSEELCLRWFQCAIFFPLLQLHNGAADFIFELGLANKETFHVIRNALSRRYELLPQLYTLLYLAHTKGSTVVRPLFHNFPKDNETYSITSQFMWGSSLLISPILEQNIKELSFYLPEGIWYDFYQGDPIYSSGKWYTVTNGPFTDSKQPAALHIRAGHIITLQKPAESTTISRQNSMSILVALNSTLEAKGLLYWDDGETKNSLVLGEYLLVEYIAKGNSLNVTGHFGKKVLKSSFYKAAIEQVRIMGLSRPPKRVIIDKSYILSNKQYHWNYETMVLDLKLILIPLGRKTELQWYF</sequence>
<dbReference type="Gene3D" id="2.60.40.1180">
    <property type="entry name" value="Golgi alpha-mannosidase II"/>
    <property type="match status" value="2"/>
</dbReference>
<dbReference type="GO" id="GO:0005975">
    <property type="term" value="P:carbohydrate metabolic process"/>
    <property type="evidence" value="ECO:0007669"/>
    <property type="project" value="InterPro"/>
</dbReference>
<reference evidence="5" key="1">
    <citation type="submission" date="2020-08" db="EMBL/GenBank/DDBJ databases">
        <title>Multicomponent nature underlies the extraordinary mechanical properties of spider dragline silk.</title>
        <authorList>
            <person name="Kono N."/>
            <person name="Nakamura H."/>
            <person name="Mori M."/>
            <person name="Yoshida Y."/>
            <person name="Ohtoshi R."/>
            <person name="Malay A.D."/>
            <person name="Moran D.A.P."/>
            <person name="Tomita M."/>
            <person name="Numata K."/>
            <person name="Arakawa K."/>
        </authorList>
    </citation>
    <scope>NUCLEOTIDE SEQUENCE</scope>
</reference>
<dbReference type="Pfam" id="PF01055">
    <property type="entry name" value="Glyco_hydro_31_2nd"/>
    <property type="match status" value="1"/>
</dbReference>
<evidence type="ECO:0000256" key="1">
    <source>
        <dbReference type="ARBA" id="ARBA00007806"/>
    </source>
</evidence>
<dbReference type="OrthoDB" id="6418918at2759"/>
<evidence type="ECO:0000313" key="6">
    <source>
        <dbReference type="Proteomes" id="UP000887013"/>
    </source>
</evidence>
<name>A0A8X6IXB1_NEPPI</name>
<keyword evidence="2" id="KW-0326">Glycosidase</keyword>
<dbReference type="Gene3D" id="3.20.20.80">
    <property type="entry name" value="Glycosidases"/>
    <property type="match status" value="1"/>
</dbReference>
<comment type="caution">
    <text evidence="5">The sequence shown here is derived from an EMBL/GenBank/DDBJ whole genome shotgun (WGS) entry which is preliminary data.</text>
</comment>
<dbReference type="PANTHER" id="PTHR22762">
    <property type="entry name" value="ALPHA-GLUCOSIDASE"/>
    <property type="match status" value="1"/>
</dbReference>
<feature type="domain" description="Glycoside hydrolase family 31 TIM barrel" evidence="3">
    <location>
        <begin position="5"/>
        <end position="131"/>
    </location>
</feature>
<feature type="non-terminal residue" evidence="5">
    <location>
        <position position="1"/>
    </location>
</feature>
<evidence type="ECO:0000313" key="5">
    <source>
        <dbReference type="EMBL" id="GFS63679.1"/>
    </source>
</evidence>
<dbReference type="Proteomes" id="UP000887013">
    <property type="component" value="Unassembled WGS sequence"/>
</dbReference>
<comment type="similarity">
    <text evidence="1 2">Belongs to the glycosyl hydrolase 31 family.</text>
</comment>
<proteinExistence type="inferred from homology"/>
<protein>
    <submittedName>
        <fullName evidence="5">Lysosomal alpha-glucosidase</fullName>
    </submittedName>
</protein>
<keyword evidence="2" id="KW-0378">Hydrolase</keyword>
<dbReference type="InterPro" id="IPR013780">
    <property type="entry name" value="Glyco_hydro_b"/>
</dbReference>
<organism evidence="5 6">
    <name type="scientific">Nephila pilipes</name>
    <name type="common">Giant wood spider</name>
    <name type="synonym">Nephila maculata</name>
    <dbReference type="NCBI Taxonomy" id="299642"/>
    <lineage>
        <taxon>Eukaryota</taxon>
        <taxon>Metazoa</taxon>
        <taxon>Ecdysozoa</taxon>
        <taxon>Arthropoda</taxon>
        <taxon>Chelicerata</taxon>
        <taxon>Arachnida</taxon>
        <taxon>Araneae</taxon>
        <taxon>Araneomorphae</taxon>
        <taxon>Entelegynae</taxon>
        <taxon>Araneoidea</taxon>
        <taxon>Nephilidae</taxon>
        <taxon>Nephila</taxon>
    </lineage>
</organism>
<evidence type="ECO:0000259" key="4">
    <source>
        <dbReference type="Pfam" id="PF21365"/>
    </source>
</evidence>
<dbReference type="InterPro" id="IPR000322">
    <property type="entry name" value="Glyco_hydro_31_TIM"/>
</dbReference>
<dbReference type="SUPFAM" id="SSF51011">
    <property type="entry name" value="Glycosyl hydrolase domain"/>
    <property type="match status" value="1"/>
</dbReference>
<dbReference type="EMBL" id="BMAW01094089">
    <property type="protein sequence ID" value="GFS63679.1"/>
    <property type="molecule type" value="Genomic_DNA"/>
</dbReference>
<dbReference type="AlphaFoldDB" id="A0A8X6IXB1"/>